<dbReference type="EnsemblPlants" id="OMERI07G18240.1">
    <property type="protein sequence ID" value="OMERI07G18240.1"/>
    <property type="gene ID" value="OMERI07G18240"/>
</dbReference>
<proteinExistence type="predicted"/>
<dbReference type="Proteomes" id="UP000008021">
    <property type="component" value="Chromosome 7"/>
</dbReference>
<name>A0A0E0EE84_9ORYZ</name>
<dbReference type="Gramene" id="OMERI07G18240.1">
    <property type="protein sequence ID" value="OMERI07G18240.1"/>
    <property type="gene ID" value="OMERI07G18240"/>
</dbReference>
<reference evidence="2" key="1">
    <citation type="submission" date="2015-04" db="UniProtKB">
        <authorList>
            <consortium name="EnsemblPlants"/>
        </authorList>
    </citation>
    <scope>IDENTIFICATION</scope>
</reference>
<organism evidence="2">
    <name type="scientific">Oryza meridionalis</name>
    <dbReference type="NCBI Taxonomy" id="40149"/>
    <lineage>
        <taxon>Eukaryota</taxon>
        <taxon>Viridiplantae</taxon>
        <taxon>Streptophyta</taxon>
        <taxon>Embryophyta</taxon>
        <taxon>Tracheophyta</taxon>
        <taxon>Spermatophyta</taxon>
        <taxon>Magnoliopsida</taxon>
        <taxon>Liliopsida</taxon>
        <taxon>Poales</taxon>
        <taxon>Poaceae</taxon>
        <taxon>BOP clade</taxon>
        <taxon>Oryzoideae</taxon>
        <taxon>Oryzeae</taxon>
        <taxon>Oryzinae</taxon>
        <taxon>Oryza</taxon>
    </lineage>
</organism>
<feature type="region of interest" description="Disordered" evidence="1">
    <location>
        <begin position="133"/>
        <end position="168"/>
    </location>
</feature>
<evidence type="ECO:0000313" key="3">
    <source>
        <dbReference type="Proteomes" id="UP000008021"/>
    </source>
</evidence>
<keyword evidence="3" id="KW-1185">Reference proteome</keyword>
<evidence type="ECO:0000256" key="1">
    <source>
        <dbReference type="SAM" id="MobiDB-lite"/>
    </source>
</evidence>
<dbReference type="HOGENOM" id="CLU_1130591_0_0_1"/>
<accession>A0A0E0EE84</accession>
<reference evidence="2" key="2">
    <citation type="submission" date="2018-05" db="EMBL/GenBank/DDBJ databases">
        <title>OmerRS3 (Oryza meridionalis Reference Sequence Version 3).</title>
        <authorList>
            <person name="Zhang J."/>
            <person name="Kudrna D."/>
            <person name="Lee S."/>
            <person name="Talag J."/>
            <person name="Welchert J."/>
            <person name="Wing R.A."/>
        </authorList>
    </citation>
    <scope>NUCLEOTIDE SEQUENCE [LARGE SCALE GENOMIC DNA]</scope>
    <source>
        <strain evidence="2">cv. OR44</strain>
    </source>
</reference>
<protein>
    <submittedName>
        <fullName evidence="2">Uncharacterized protein</fullName>
    </submittedName>
</protein>
<dbReference type="AlphaFoldDB" id="A0A0E0EE84"/>
<evidence type="ECO:0000313" key="2">
    <source>
        <dbReference type="EnsemblPlants" id="OMERI07G18240.1"/>
    </source>
</evidence>
<sequence length="246" mass="27118">MITPPPNFFGHSWSHNLTLRQRSRRIMASPSDPRPPRLPLRAAALRVNSPRTPLCTMLPGEIRSPVHREHALTHSGLILSSSQSGPCTPAEMARVCSVCRQDTACSMRTRHYRCGGACMFVLHIGGCVSGVPPTTTPEQSSSGREDDGGAAAAPEPPPSSRGFSSSSRSSSWQRISLPMAWWTSLTPCKLRWARVINYSLNVHPSDLSSYVYVYTRALVVCNNHTKHILGVCCNEFDHAMMRTCQF</sequence>